<protein>
    <recommendedName>
        <fullName evidence="4">Prenyltransferase</fullName>
    </recommendedName>
</protein>
<gene>
    <name evidence="2" type="ORF">NNC68_16570</name>
</gene>
<evidence type="ECO:0000256" key="1">
    <source>
        <dbReference type="SAM" id="Phobius"/>
    </source>
</evidence>
<reference evidence="2" key="1">
    <citation type="submission" date="2022-07" db="EMBL/GenBank/DDBJ databases">
        <title>Prevotella copri.</title>
        <authorList>
            <person name="Yang C."/>
        </authorList>
    </citation>
    <scope>NUCLEOTIDE SEQUENCE</scope>
    <source>
        <strain evidence="2">HF1805</strain>
    </source>
</reference>
<dbReference type="AlphaFoldDB" id="A0AAW5IHL1"/>
<evidence type="ECO:0000313" key="3">
    <source>
        <dbReference type="Proteomes" id="UP001205506"/>
    </source>
</evidence>
<dbReference type="EMBL" id="JANDWU010000124">
    <property type="protein sequence ID" value="MCP9551050.1"/>
    <property type="molecule type" value="Genomic_DNA"/>
</dbReference>
<keyword evidence="1" id="KW-0472">Membrane</keyword>
<dbReference type="Proteomes" id="UP001205506">
    <property type="component" value="Unassembled WGS sequence"/>
</dbReference>
<sequence>SILMICLGITTILFKRYDSICAISFGITFLNITYKDRRNNPPRFTISYIDYLKGYVVGFMSIMYGLFRIFE</sequence>
<organism evidence="2 3">
    <name type="scientific">Segatella copri</name>
    <dbReference type="NCBI Taxonomy" id="165179"/>
    <lineage>
        <taxon>Bacteria</taxon>
        <taxon>Pseudomonadati</taxon>
        <taxon>Bacteroidota</taxon>
        <taxon>Bacteroidia</taxon>
        <taxon>Bacteroidales</taxon>
        <taxon>Prevotellaceae</taxon>
        <taxon>Segatella</taxon>
    </lineage>
</organism>
<accession>A0AAW5IHL1</accession>
<proteinExistence type="predicted"/>
<keyword evidence="1" id="KW-0812">Transmembrane</keyword>
<keyword evidence="1" id="KW-1133">Transmembrane helix</keyword>
<evidence type="ECO:0000313" key="2">
    <source>
        <dbReference type="EMBL" id="MCP9551050.1"/>
    </source>
</evidence>
<evidence type="ECO:0008006" key="4">
    <source>
        <dbReference type="Google" id="ProtNLM"/>
    </source>
</evidence>
<feature type="non-terminal residue" evidence="2">
    <location>
        <position position="1"/>
    </location>
</feature>
<feature type="transmembrane region" description="Helical" evidence="1">
    <location>
        <begin position="12"/>
        <end position="32"/>
    </location>
</feature>
<dbReference type="RefSeq" id="WP_254971989.1">
    <property type="nucleotide sequence ID" value="NZ_JANDWU010000124.1"/>
</dbReference>
<comment type="caution">
    <text evidence="2">The sequence shown here is derived from an EMBL/GenBank/DDBJ whole genome shotgun (WGS) entry which is preliminary data.</text>
</comment>
<name>A0AAW5IHL1_9BACT</name>
<feature type="transmembrane region" description="Helical" evidence="1">
    <location>
        <begin position="52"/>
        <end position="70"/>
    </location>
</feature>